<evidence type="ECO:0000259" key="6">
    <source>
        <dbReference type="PROSITE" id="PS50850"/>
    </source>
</evidence>
<evidence type="ECO:0000256" key="1">
    <source>
        <dbReference type="ARBA" id="ARBA00004651"/>
    </source>
</evidence>
<feature type="transmembrane region" description="Helical" evidence="5">
    <location>
        <begin position="303"/>
        <end position="326"/>
    </location>
</feature>
<feature type="transmembrane region" description="Helical" evidence="5">
    <location>
        <begin position="46"/>
        <end position="67"/>
    </location>
</feature>
<keyword evidence="4 5" id="KW-0472">Membrane</keyword>
<name>A0ABN1QZS4_9ACTN</name>
<feature type="transmembrane region" description="Helical" evidence="5">
    <location>
        <begin position="171"/>
        <end position="189"/>
    </location>
</feature>
<feature type="transmembrane region" description="Helical" evidence="5">
    <location>
        <begin position="279"/>
        <end position="297"/>
    </location>
</feature>
<evidence type="ECO:0000256" key="5">
    <source>
        <dbReference type="SAM" id="Phobius"/>
    </source>
</evidence>
<dbReference type="PROSITE" id="PS50850">
    <property type="entry name" value="MFS"/>
    <property type="match status" value="1"/>
</dbReference>
<feature type="domain" description="Major facilitator superfamily (MFS) profile" evidence="6">
    <location>
        <begin position="214"/>
        <end position="399"/>
    </location>
</feature>
<dbReference type="Proteomes" id="UP001501578">
    <property type="component" value="Unassembled WGS sequence"/>
</dbReference>
<dbReference type="Pfam" id="PF07690">
    <property type="entry name" value="MFS_1"/>
    <property type="match status" value="1"/>
</dbReference>
<feature type="transmembrane region" description="Helical" evidence="5">
    <location>
        <begin position="338"/>
        <end position="359"/>
    </location>
</feature>
<dbReference type="InterPro" id="IPR011701">
    <property type="entry name" value="MFS"/>
</dbReference>
<evidence type="ECO:0000256" key="3">
    <source>
        <dbReference type="ARBA" id="ARBA00022989"/>
    </source>
</evidence>
<organism evidence="7 8">
    <name type="scientific">Nonomuraea longicatena</name>
    <dbReference type="NCBI Taxonomy" id="83682"/>
    <lineage>
        <taxon>Bacteria</taxon>
        <taxon>Bacillati</taxon>
        <taxon>Actinomycetota</taxon>
        <taxon>Actinomycetes</taxon>
        <taxon>Streptosporangiales</taxon>
        <taxon>Streptosporangiaceae</taxon>
        <taxon>Nonomuraea</taxon>
    </lineage>
</organism>
<dbReference type="InterPro" id="IPR036259">
    <property type="entry name" value="MFS_trans_sf"/>
</dbReference>
<dbReference type="SUPFAM" id="SSF103473">
    <property type="entry name" value="MFS general substrate transporter"/>
    <property type="match status" value="1"/>
</dbReference>
<feature type="transmembrane region" description="Helical" evidence="5">
    <location>
        <begin position="107"/>
        <end position="126"/>
    </location>
</feature>
<feature type="transmembrane region" description="Helical" evidence="5">
    <location>
        <begin position="12"/>
        <end position="40"/>
    </location>
</feature>
<evidence type="ECO:0000256" key="4">
    <source>
        <dbReference type="ARBA" id="ARBA00023136"/>
    </source>
</evidence>
<proteinExistence type="predicted"/>
<keyword evidence="3 5" id="KW-1133">Transmembrane helix</keyword>
<keyword evidence="2 5" id="KW-0812">Transmembrane</keyword>
<sequence length="399" mass="40110">MANPYRELFRAPGALAFSAAGFVARLPLSMTGIGLIAMLSQLHGEYGLAGAVSATFTLSTALCGPQVSRLVDRAGQSRVLLPATGLSVLSLAALVLCARYDAPTATLFALAVLAGPLPNMAAMVRARWTHLYGGSPRLHTAFSLESVVDELTFVVGPALAVALSTSVFPEAGPLVAIVLLAVGVLLFVPQRRTEPPVHRADAGARAGSAIRIGSVRLLALVLAAGGVIVGAVDVVSVAFAEQHGSPAGAGLVLSAYAAGSALAGLVFGTLSLRTPLPRLLALGATGTALTTLPLLLVDGLPTLAAAVFVSGLFFAPTMIVVMRLVAQTVPAAQLTEGMTWAITGLSTGVALGAAVSGAMVDGYGVTGGFTVAVVAGGLAVLLTLAAQGRVHTARREAEG</sequence>
<feature type="transmembrane region" description="Helical" evidence="5">
    <location>
        <begin position="251"/>
        <end position="272"/>
    </location>
</feature>
<dbReference type="EMBL" id="BAAAHQ010000043">
    <property type="protein sequence ID" value="GAA0948777.1"/>
    <property type="molecule type" value="Genomic_DNA"/>
</dbReference>
<dbReference type="PANTHER" id="PTHR23542:SF1">
    <property type="entry name" value="MAJOR FACILITATOR SUPERFAMILY (MFS) PROFILE DOMAIN-CONTAINING PROTEIN"/>
    <property type="match status" value="1"/>
</dbReference>
<feature type="transmembrane region" description="Helical" evidence="5">
    <location>
        <begin position="365"/>
        <end position="386"/>
    </location>
</feature>
<keyword evidence="8" id="KW-1185">Reference proteome</keyword>
<comment type="caution">
    <text evidence="7">The sequence shown here is derived from an EMBL/GenBank/DDBJ whole genome shotgun (WGS) entry which is preliminary data.</text>
</comment>
<feature type="transmembrane region" description="Helical" evidence="5">
    <location>
        <begin position="79"/>
        <end position="101"/>
    </location>
</feature>
<evidence type="ECO:0000313" key="8">
    <source>
        <dbReference type="Proteomes" id="UP001501578"/>
    </source>
</evidence>
<accession>A0ABN1QZS4</accession>
<dbReference type="RefSeq" id="WP_343954164.1">
    <property type="nucleotide sequence ID" value="NZ_BAAAHQ010000043.1"/>
</dbReference>
<dbReference type="InterPro" id="IPR020846">
    <property type="entry name" value="MFS_dom"/>
</dbReference>
<dbReference type="Gene3D" id="1.20.1250.20">
    <property type="entry name" value="MFS general substrate transporter like domains"/>
    <property type="match status" value="2"/>
</dbReference>
<comment type="subcellular location">
    <subcellularLocation>
        <location evidence="1">Cell membrane</location>
        <topology evidence="1">Multi-pass membrane protein</topology>
    </subcellularLocation>
</comment>
<gene>
    <name evidence="7" type="ORF">GCM10009560_66380</name>
</gene>
<protein>
    <submittedName>
        <fullName evidence="7">MFS transporter</fullName>
    </submittedName>
</protein>
<feature type="transmembrane region" description="Helical" evidence="5">
    <location>
        <begin position="217"/>
        <end position="239"/>
    </location>
</feature>
<reference evidence="7 8" key="1">
    <citation type="journal article" date="2019" name="Int. J. Syst. Evol. Microbiol.">
        <title>The Global Catalogue of Microorganisms (GCM) 10K type strain sequencing project: providing services to taxonomists for standard genome sequencing and annotation.</title>
        <authorList>
            <consortium name="The Broad Institute Genomics Platform"/>
            <consortium name="The Broad Institute Genome Sequencing Center for Infectious Disease"/>
            <person name="Wu L."/>
            <person name="Ma J."/>
        </authorList>
    </citation>
    <scope>NUCLEOTIDE SEQUENCE [LARGE SCALE GENOMIC DNA]</scope>
    <source>
        <strain evidence="7 8">JCM 11136</strain>
    </source>
</reference>
<dbReference type="PANTHER" id="PTHR23542">
    <property type="match status" value="1"/>
</dbReference>
<evidence type="ECO:0000256" key="2">
    <source>
        <dbReference type="ARBA" id="ARBA00022692"/>
    </source>
</evidence>
<evidence type="ECO:0000313" key="7">
    <source>
        <dbReference type="EMBL" id="GAA0948777.1"/>
    </source>
</evidence>